<evidence type="ECO:0000313" key="1">
    <source>
        <dbReference type="EMBL" id="TFW21155.1"/>
    </source>
</evidence>
<dbReference type="Gene3D" id="3.40.50.12780">
    <property type="entry name" value="N-terminal domain of ligase-like"/>
    <property type="match status" value="1"/>
</dbReference>
<name>A0A4Y9SHJ6_9BURK</name>
<dbReference type="Proteomes" id="UP000298438">
    <property type="component" value="Unassembled WGS sequence"/>
</dbReference>
<accession>A0A4Y9SHJ6</accession>
<evidence type="ECO:0000313" key="2">
    <source>
        <dbReference type="Proteomes" id="UP000298438"/>
    </source>
</evidence>
<keyword evidence="2" id="KW-1185">Reference proteome</keyword>
<keyword evidence="1" id="KW-0436">Ligase</keyword>
<dbReference type="RefSeq" id="WP_135206951.1">
    <property type="nucleotide sequence ID" value="NZ_SPVF01000123.1"/>
</dbReference>
<dbReference type="OrthoDB" id="5298740at2"/>
<dbReference type="PANTHER" id="PTHR36932:SF1">
    <property type="entry name" value="CAPSULAR POLYSACCHARIDE BIOSYNTHESIS PROTEIN"/>
    <property type="match status" value="1"/>
</dbReference>
<organism evidence="1 2">
    <name type="scientific">Zemynaea arenosa</name>
    <dbReference type="NCBI Taxonomy" id="2561931"/>
    <lineage>
        <taxon>Bacteria</taxon>
        <taxon>Pseudomonadati</taxon>
        <taxon>Pseudomonadota</taxon>
        <taxon>Betaproteobacteria</taxon>
        <taxon>Burkholderiales</taxon>
        <taxon>Oxalobacteraceae</taxon>
        <taxon>Telluria group</taxon>
        <taxon>Zemynaea</taxon>
    </lineage>
</organism>
<dbReference type="InterPro" id="IPR053158">
    <property type="entry name" value="CapK_Type1_Caps_Biosynth"/>
</dbReference>
<dbReference type="GO" id="GO:0016874">
    <property type="term" value="F:ligase activity"/>
    <property type="evidence" value="ECO:0007669"/>
    <property type="project" value="UniProtKB-KW"/>
</dbReference>
<reference evidence="1 2" key="1">
    <citation type="submission" date="2019-03" db="EMBL/GenBank/DDBJ databases">
        <title>Draft Genome Sequence of Massilia arenosa sp. nov., a Novel Massilia Species Isolated from a Sandy-loam Maize Soil.</title>
        <authorList>
            <person name="Raths R."/>
            <person name="Peta V."/>
            <person name="Bucking H."/>
        </authorList>
    </citation>
    <scope>NUCLEOTIDE SEQUENCE [LARGE SCALE GENOMIC DNA]</scope>
    <source>
        <strain evidence="1 2">MC02</strain>
    </source>
</reference>
<protein>
    <submittedName>
        <fullName evidence="1">Phenylacetate--CoA ligase family protein</fullName>
    </submittedName>
</protein>
<sequence length="443" mass="50365">MTLELKNELTYAGRYLFRDNPLLVGRVAAELAANERRSPEELDAIGQRKLHATLQRAIQVLPYYRNLSRDFSVAEARDALRQFPIVEKATLVANPTTLYPHGGAKKPWEAIGKTSGTSGAPLTIYRSPTSVLYEQEFIKRHWSWGGYRQGMNRATLRGDLAVPIDRKQPPYWFFNRYNRQLILSSRHLNDRCVDAIIDRLAEYKADMLQAYPSAAYTLALYLAKRGRKLDIPVVFTGSEPVYGHQHDAIVGTLAHKIMDMYGMAERVAFATQCEHGNMHLNQDYSHVEILDDNGNPTDDYGFVVGTTYHNHAQPLVRYRLSDRTRWKPGRCACGRPFPMIEEVTGKYEDFITGSNGMAVSPSVLTFAFKYARNIKRSQVAQVGQGKWEVRLVPDTGWSEADRELLMHNLRTMVDAEVDVDLVYKDDLPNTAAGKFRWVVNETT</sequence>
<dbReference type="EMBL" id="SPVF01000123">
    <property type="protein sequence ID" value="TFW21155.1"/>
    <property type="molecule type" value="Genomic_DNA"/>
</dbReference>
<dbReference type="PANTHER" id="PTHR36932">
    <property type="entry name" value="CAPSULAR POLYSACCHARIDE BIOSYNTHESIS PROTEIN"/>
    <property type="match status" value="1"/>
</dbReference>
<dbReference type="SUPFAM" id="SSF56801">
    <property type="entry name" value="Acetyl-CoA synthetase-like"/>
    <property type="match status" value="1"/>
</dbReference>
<dbReference type="AlphaFoldDB" id="A0A4Y9SHJ6"/>
<proteinExistence type="predicted"/>
<comment type="caution">
    <text evidence="1">The sequence shown here is derived from an EMBL/GenBank/DDBJ whole genome shotgun (WGS) entry which is preliminary data.</text>
</comment>
<dbReference type="InterPro" id="IPR042099">
    <property type="entry name" value="ANL_N_sf"/>
</dbReference>
<gene>
    <name evidence="1" type="ORF">E4L96_09380</name>
</gene>